<dbReference type="InterPro" id="IPR029063">
    <property type="entry name" value="SAM-dependent_MTases_sf"/>
</dbReference>
<gene>
    <name evidence="4" type="primary">hyp1</name>
</gene>
<dbReference type="Gene3D" id="3.40.50.150">
    <property type="entry name" value="Vaccinia Virus protein VP39"/>
    <property type="match status" value="1"/>
</dbReference>
<dbReference type="GO" id="GO:0031167">
    <property type="term" value="P:rRNA methylation"/>
    <property type="evidence" value="ECO:0007669"/>
    <property type="project" value="InterPro"/>
</dbReference>
<keyword evidence="2" id="KW-0808">Transferase</keyword>
<accession>Q3MSD6</accession>
<dbReference type="EMBL" id="AM039979">
    <property type="protein sequence ID" value="CAJ01858.1"/>
    <property type="molecule type" value="Genomic_DNA"/>
</dbReference>
<dbReference type="CDD" id="cd02440">
    <property type="entry name" value="AdoMet_MTases"/>
    <property type="match status" value="1"/>
</dbReference>
<protein>
    <submittedName>
        <fullName evidence="4">Uncharacterized protein hyp1</fullName>
    </submittedName>
</protein>
<proteinExistence type="predicted"/>
<dbReference type="InterPro" id="IPR004398">
    <property type="entry name" value="RNA_MeTrfase_RsmD"/>
</dbReference>
<dbReference type="SUPFAM" id="SSF53335">
    <property type="entry name" value="S-adenosyl-L-methionine-dependent methyltransferases"/>
    <property type="match status" value="1"/>
</dbReference>
<dbReference type="PANTHER" id="PTHR43542">
    <property type="entry name" value="METHYLTRANSFERASE"/>
    <property type="match status" value="1"/>
</dbReference>
<name>Q3MSD6_XANAL</name>
<feature type="region of interest" description="Disordered" evidence="3">
    <location>
        <begin position="1"/>
        <end position="20"/>
    </location>
</feature>
<dbReference type="AlphaFoldDB" id="Q3MSD6"/>
<dbReference type="Pfam" id="PF03602">
    <property type="entry name" value="Cons_hypoth95"/>
    <property type="match status" value="1"/>
</dbReference>
<dbReference type="PANTHER" id="PTHR43542:SF1">
    <property type="entry name" value="METHYLTRANSFERASE"/>
    <property type="match status" value="1"/>
</dbReference>
<organism evidence="4">
    <name type="scientific">Xanthomonas albilineans</name>
    <dbReference type="NCBI Taxonomy" id="29447"/>
    <lineage>
        <taxon>Bacteria</taxon>
        <taxon>Pseudomonadati</taxon>
        <taxon>Pseudomonadota</taxon>
        <taxon>Gammaproteobacteria</taxon>
        <taxon>Lysobacterales</taxon>
        <taxon>Lysobacteraceae</taxon>
        <taxon>Xanthomonas</taxon>
    </lineage>
</organism>
<evidence type="ECO:0000256" key="2">
    <source>
        <dbReference type="ARBA" id="ARBA00022679"/>
    </source>
</evidence>
<evidence type="ECO:0000256" key="3">
    <source>
        <dbReference type="SAM" id="MobiDB-lite"/>
    </source>
</evidence>
<dbReference type="NCBIfam" id="TIGR00095">
    <property type="entry name" value="16S rRNA (guanine(966)-N(2))-methyltransferase RsmD"/>
    <property type="match status" value="1"/>
</dbReference>
<evidence type="ECO:0000313" key="4">
    <source>
        <dbReference type="EMBL" id="CAJ01858.1"/>
    </source>
</evidence>
<dbReference type="GO" id="GO:0008168">
    <property type="term" value="F:methyltransferase activity"/>
    <property type="evidence" value="ECO:0007669"/>
    <property type="project" value="UniProtKB-KW"/>
</dbReference>
<sequence>MEDGWPCAGARGSISGHGGGRGRLQAVPDAYAAEGAGLSSGFRSATLAVDADPAPGFCCRHTRARLPMNRPGAGQVRIIGGRWRNTRLPVPDLAGLRPTSDRVRETLFNWLQPILPGARVLDLFAGSGALGLEAVSRGAHSACLIERDPAQAAQLRATVARLQAQTQVEVVQGDALRWLAEHDGAALADIAFVDPPFTAGLWEKALQRLPARLAVDAWLYLESPAGQAPALPVGWALYREGGSREVRAALYRRTAAKLPGDFHAVSYA</sequence>
<keyword evidence="1" id="KW-0489">Methyltransferase</keyword>
<evidence type="ECO:0000256" key="1">
    <source>
        <dbReference type="ARBA" id="ARBA00022603"/>
    </source>
</evidence>
<reference evidence="4" key="1">
    <citation type="journal article" date="2005" name="FEMS Microbiol. Lett.">
        <title>Xanthomonas albilineans HtpG is required for biosynthesis of the antibiotic and phytotoxin albicidin.</title>
        <authorList>
            <person name="Vivien E."/>
            <person name="Megessier S."/>
            <person name="Pieretti I."/>
            <person name="Cociancich S."/>
            <person name="Frutos R."/>
            <person name="Gabriel D.W."/>
            <person name="Rott P.C."/>
            <person name="Royer M."/>
        </authorList>
    </citation>
    <scope>NUCLEOTIDE SEQUENCE</scope>
    <source>
        <strain evidence="4">Xa23R1</strain>
    </source>
</reference>